<evidence type="ECO:0000256" key="2">
    <source>
        <dbReference type="ARBA" id="ARBA00023110"/>
    </source>
</evidence>
<dbReference type="CDD" id="cd01920">
    <property type="entry name" value="cyclophilin_EcCYP_like"/>
    <property type="match status" value="1"/>
</dbReference>
<evidence type="ECO:0000256" key="4">
    <source>
        <dbReference type="RuleBase" id="RU363019"/>
    </source>
</evidence>
<accession>A0A4R2IDR9</accession>
<gene>
    <name evidence="7" type="ORF">EV148_102273</name>
</gene>
<feature type="chain" id="PRO_5021038356" description="Peptidyl-prolyl cis-trans isomerase" evidence="4">
    <location>
        <begin position="20"/>
        <end position="228"/>
    </location>
</feature>
<dbReference type="Pfam" id="PF00160">
    <property type="entry name" value="Pro_isomerase"/>
    <property type="match status" value="1"/>
</dbReference>
<evidence type="ECO:0000313" key="8">
    <source>
        <dbReference type="Proteomes" id="UP000294862"/>
    </source>
</evidence>
<feature type="region of interest" description="Disordered" evidence="5">
    <location>
        <begin position="25"/>
        <end position="48"/>
    </location>
</feature>
<keyword evidence="4" id="KW-0732">Signal</keyword>
<comment type="function">
    <text evidence="4">PPIases accelerate the folding of proteins. It catalyzes the cis-trans isomerization of proline imidic peptide bonds in oligopeptides.</text>
</comment>
<sequence>MIRRLLLALMLMLPAIALAQANPDKPAATPKAATKPASAKPAPKAPAKPAAKVQAATATDAQGPAKVQIKTSLGDITVELYADKAPKSVENFLGYVKSGFYDGTIFHRVIADFMIQGGGFTADLRQKKTRAPVVNESKNGLSNLRGTIAMARTADPNSATAQFFINTVDNPRLDYAGDANPGYCVFGKVVAGMDVVDKIRAVPTGAQGPFRSDVPTTAVVIEKVAVLP</sequence>
<dbReference type="PROSITE" id="PS50072">
    <property type="entry name" value="CSA_PPIASE_2"/>
    <property type="match status" value="1"/>
</dbReference>
<dbReference type="PANTHER" id="PTHR43246">
    <property type="entry name" value="PEPTIDYL-PROLYL CIS-TRANS ISOMERASE CYP38, CHLOROPLASTIC"/>
    <property type="match status" value="1"/>
</dbReference>
<dbReference type="Proteomes" id="UP000294862">
    <property type="component" value="Unassembled WGS sequence"/>
</dbReference>
<dbReference type="PRINTS" id="PR00153">
    <property type="entry name" value="CSAPPISMRASE"/>
</dbReference>
<dbReference type="InterPro" id="IPR002130">
    <property type="entry name" value="Cyclophilin-type_PPIase_dom"/>
</dbReference>
<reference evidence="7 8" key="1">
    <citation type="journal article" date="2015" name="Stand. Genomic Sci.">
        <title>Genomic Encyclopedia of Bacterial and Archaeal Type Strains, Phase III: the genomes of soil and plant-associated and newly described type strains.</title>
        <authorList>
            <person name="Whitman W.B."/>
            <person name="Woyke T."/>
            <person name="Klenk H.P."/>
            <person name="Zhou Y."/>
            <person name="Lilburn T.G."/>
            <person name="Beck B.J."/>
            <person name="De Vos P."/>
            <person name="Vandamme P."/>
            <person name="Eisen J.A."/>
            <person name="Garrity G."/>
            <person name="Hugenholtz P."/>
            <person name="Kyrpides N.C."/>
        </authorList>
    </citation>
    <scope>NUCLEOTIDE SEQUENCE [LARGE SCALE GENOMIC DNA]</scope>
    <source>
        <strain evidence="7 8">A3</strain>
    </source>
</reference>
<evidence type="ECO:0000256" key="3">
    <source>
        <dbReference type="ARBA" id="ARBA00023235"/>
    </source>
</evidence>
<feature type="domain" description="PPIase cyclophilin-type" evidence="6">
    <location>
        <begin position="71"/>
        <end position="226"/>
    </location>
</feature>
<evidence type="ECO:0000256" key="5">
    <source>
        <dbReference type="SAM" id="MobiDB-lite"/>
    </source>
</evidence>
<feature type="signal peptide" evidence="4">
    <location>
        <begin position="1"/>
        <end position="19"/>
    </location>
</feature>
<dbReference type="SUPFAM" id="SSF50891">
    <property type="entry name" value="Cyclophilin-like"/>
    <property type="match status" value="1"/>
</dbReference>
<dbReference type="InterPro" id="IPR029000">
    <property type="entry name" value="Cyclophilin-like_dom_sf"/>
</dbReference>
<protein>
    <recommendedName>
        <fullName evidence="4">Peptidyl-prolyl cis-trans isomerase</fullName>
        <shortName evidence="4">PPIase</shortName>
        <ecNumber evidence="4">5.2.1.8</ecNumber>
    </recommendedName>
</protein>
<keyword evidence="2 4" id="KW-0697">Rotamase</keyword>
<dbReference type="GO" id="GO:0006457">
    <property type="term" value="P:protein folding"/>
    <property type="evidence" value="ECO:0007669"/>
    <property type="project" value="InterPro"/>
</dbReference>
<dbReference type="GO" id="GO:0003755">
    <property type="term" value="F:peptidyl-prolyl cis-trans isomerase activity"/>
    <property type="evidence" value="ECO:0007669"/>
    <property type="project" value="UniProtKB-UniRule"/>
</dbReference>
<keyword evidence="3 4" id="KW-0413">Isomerase</keyword>
<dbReference type="EC" id="5.2.1.8" evidence="4"/>
<dbReference type="OrthoDB" id="9807797at2"/>
<comment type="similarity">
    <text evidence="1 4">Belongs to the cyclophilin-type PPIase family.</text>
</comment>
<dbReference type="EMBL" id="SLWQ01000002">
    <property type="protein sequence ID" value="TCO41919.1"/>
    <property type="molecule type" value="Genomic_DNA"/>
</dbReference>
<proteinExistence type="inferred from homology"/>
<dbReference type="InterPro" id="IPR020892">
    <property type="entry name" value="Cyclophilin-type_PPIase_CS"/>
</dbReference>
<dbReference type="PROSITE" id="PS00170">
    <property type="entry name" value="CSA_PPIASE_1"/>
    <property type="match status" value="1"/>
</dbReference>
<dbReference type="InterPro" id="IPR044665">
    <property type="entry name" value="E_coli_cyclophilin_A-like"/>
</dbReference>
<dbReference type="Gene3D" id="2.40.100.10">
    <property type="entry name" value="Cyclophilin-like"/>
    <property type="match status" value="1"/>
</dbReference>
<keyword evidence="8" id="KW-1185">Reference proteome</keyword>
<organism evidence="7 8">
    <name type="scientific">Dokdonella fugitiva</name>
    <dbReference type="NCBI Taxonomy" id="328517"/>
    <lineage>
        <taxon>Bacteria</taxon>
        <taxon>Pseudomonadati</taxon>
        <taxon>Pseudomonadota</taxon>
        <taxon>Gammaproteobacteria</taxon>
        <taxon>Lysobacterales</taxon>
        <taxon>Rhodanobacteraceae</taxon>
        <taxon>Dokdonella</taxon>
    </lineage>
</organism>
<evidence type="ECO:0000256" key="1">
    <source>
        <dbReference type="ARBA" id="ARBA00007365"/>
    </source>
</evidence>
<dbReference type="AlphaFoldDB" id="A0A4R2IDR9"/>
<name>A0A4R2IDR9_9GAMM</name>
<comment type="caution">
    <text evidence="7">The sequence shown here is derived from an EMBL/GenBank/DDBJ whole genome shotgun (WGS) entry which is preliminary data.</text>
</comment>
<evidence type="ECO:0000313" key="7">
    <source>
        <dbReference type="EMBL" id="TCO41919.1"/>
    </source>
</evidence>
<comment type="catalytic activity">
    <reaction evidence="4">
        <text>[protein]-peptidylproline (omega=180) = [protein]-peptidylproline (omega=0)</text>
        <dbReference type="Rhea" id="RHEA:16237"/>
        <dbReference type="Rhea" id="RHEA-COMP:10747"/>
        <dbReference type="Rhea" id="RHEA-COMP:10748"/>
        <dbReference type="ChEBI" id="CHEBI:83833"/>
        <dbReference type="ChEBI" id="CHEBI:83834"/>
        <dbReference type="EC" id="5.2.1.8"/>
    </reaction>
</comment>
<dbReference type="RefSeq" id="WP_131994746.1">
    <property type="nucleotide sequence ID" value="NZ_JACGXM010000005.1"/>
</dbReference>
<evidence type="ECO:0000259" key="6">
    <source>
        <dbReference type="PROSITE" id="PS50072"/>
    </source>
</evidence>